<proteinExistence type="predicted"/>
<reference evidence="1 2" key="1">
    <citation type="journal article" date="2021" name="Environ. Microbiol.">
        <title>Gene family expansions and transcriptome signatures uncover fungal adaptations to wood decay.</title>
        <authorList>
            <person name="Hage H."/>
            <person name="Miyauchi S."/>
            <person name="Viragh M."/>
            <person name="Drula E."/>
            <person name="Min B."/>
            <person name="Chaduli D."/>
            <person name="Navarro D."/>
            <person name="Favel A."/>
            <person name="Norest M."/>
            <person name="Lesage-Meessen L."/>
            <person name="Balint B."/>
            <person name="Merenyi Z."/>
            <person name="de Eugenio L."/>
            <person name="Morin E."/>
            <person name="Martinez A.T."/>
            <person name="Baldrian P."/>
            <person name="Stursova M."/>
            <person name="Martinez M.J."/>
            <person name="Novotny C."/>
            <person name="Magnuson J.K."/>
            <person name="Spatafora J.W."/>
            <person name="Maurice S."/>
            <person name="Pangilinan J."/>
            <person name="Andreopoulos W."/>
            <person name="LaButti K."/>
            <person name="Hundley H."/>
            <person name="Na H."/>
            <person name="Kuo A."/>
            <person name="Barry K."/>
            <person name="Lipzen A."/>
            <person name="Henrissat B."/>
            <person name="Riley R."/>
            <person name="Ahrendt S."/>
            <person name="Nagy L.G."/>
            <person name="Grigoriev I.V."/>
            <person name="Martin F."/>
            <person name="Rosso M.N."/>
        </authorList>
    </citation>
    <scope>NUCLEOTIDE SEQUENCE [LARGE SCALE GENOMIC DNA]</scope>
    <source>
        <strain evidence="1 2">CIRM-BRFM 1785</strain>
    </source>
</reference>
<dbReference type="EMBL" id="JADCUA010000001">
    <property type="protein sequence ID" value="KAH9843576.1"/>
    <property type="molecule type" value="Genomic_DNA"/>
</dbReference>
<protein>
    <submittedName>
        <fullName evidence="1">Uncharacterized protein</fullName>
    </submittedName>
</protein>
<dbReference type="GeneID" id="72008993"/>
<sequence length="259" mass="28732">MPLDPASCLGSTFRTTASERRPTAFGYGGVDGPVWEVLGRLGKAYIGPTDIVRVECILARAIRTDVAAGELGNCVARALCLPRPRDAVSAVPQHRNERSGHAEQRLDSLELRNRTLVVDARPPTKQLTDYGVHAPQVPRRLVRLRDTPPPSIQLNSTSAASARAVHNALAQNKRKFCGRKRSGLANPRLVILFSPTSLPITHPGRSQDVHLRLICVHESDHDWLQREMLGDGRLRPGRIRWTMWSLVRHGRASNPEDIK</sequence>
<dbReference type="Proteomes" id="UP000814176">
    <property type="component" value="Unassembled WGS sequence"/>
</dbReference>
<gene>
    <name evidence="1" type="ORF">C8Q71DRAFT_864272</name>
</gene>
<evidence type="ECO:0000313" key="2">
    <source>
        <dbReference type="Proteomes" id="UP000814176"/>
    </source>
</evidence>
<accession>A0ABQ8KXT9</accession>
<comment type="caution">
    <text evidence="1">The sequence shown here is derived from an EMBL/GenBank/DDBJ whole genome shotgun (WGS) entry which is preliminary data.</text>
</comment>
<name>A0ABQ8KXT9_9APHY</name>
<keyword evidence="2" id="KW-1185">Reference proteome</keyword>
<organism evidence="1 2">
    <name type="scientific">Rhodofomes roseus</name>
    <dbReference type="NCBI Taxonomy" id="34475"/>
    <lineage>
        <taxon>Eukaryota</taxon>
        <taxon>Fungi</taxon>
        <taxon>Dikarya</taxon>
        <taxon>Basidiomycota</taxon>
        <taxon>Agaricomycotina</taxon>
        <taxon>Agaricomycetes</taxon>
        <taxon>Polyporales</taxon>
        <taxon>Rhodofomes</taxon>
    </lineage>
</organism>
<evidence type="ECO:0000313" key="1">
    <source>
        <dbReference type="EMBL" id="KAH9843576.1"/>
    </source>
</evidence>
<dbReference type="RefSeq" id="XP_047784386.1">
    <property type="nucleotide sequence ID" value="XM_047928261.1"/>
</dbReference>